<organism evidence="3 4">
    <name type="scientific">Nitrosomonas marina</name>
    <dbReference type="NCBI Taxonomy" id="917"/>
    <lineage>
        <taxon>Bacteria</taxon>
        <taxon>Pseudomonadati</taxon>
        <taxon>Pseudomonadota</taxon>
        <taxon>Betaproteobacteria</taxon>
        <taxon>Nitrosomonadales</taxon>
        <taxon>Nitrosomonadaceae</taxon>
        <taxon>Nitrosomonas</taxon>
    </lineage>
</organism>
<comment type="function">
    <text evidence="2">One of several proteins that assist in the late maturation steps of the functional core of the 30S ribosomal subunit. Associates with free 30S ribosomal subunits (but not with 30S subunits that are part of 70S ribosomes or polysomes). Required for efficient processing of 16S rRNA. May interact with the 5'-terminal helix region of 16S rRNA.</text>
</comment>
<dbReference type="NCBIfam" id="TIGR00082">
    <property type="entry name" value="rbfA"/>
    <property type="match status" value="1"/>
</dbReference>
<evidence type="ECO:0000313" key="3">
    <source>
        <dbReference type="EMBL" id="SEN63916.1"/>
    </source>
</evidence>
<dbReference type="SUPFAM" id="SSF89919">
    <property type="entry name" value="Ribosome-binding factor A, RbfA"/>
    <property type="match status" value="1"/>
</dbReference>
<evidence type="ECO:0000313" key="4">
    <source>
        <dbReference type="Proteomes" id="UP000199459"/>
    </source>
</evidence>
<dbReference type="STRING" id="917.SAMN05216326_12940"/>
<dbReference type="RefSeq" id="WP_090634437.1">
    <property type="nucleotide sequence ID" value="NZ_FOCP01000029.1"/>
</dbReference>
<keyword evidence="1 2" id="KW-0690">Ribosome biogenesis</keyword>
<comment type="subunit">
    <text evidence="2">Monomer. Binds 30S ribosomal subunits, but not 50S ribosomal subunits or 70S ribosomes.</text>
</comment>
<dbReference type="InterPro" id="IPR015946">
    <property type="entry name" value="KH_dom-like_a/b"/>
</dbReference>
<evidence type="ECO:0000256" key="2">
    <source>
        <dbReference type="HAMAP-Rule" id="MF_00003"/>
    </source>
</evidence>
<evidence type="ECO:0000256" key="1">
    <source>
        <dbReference type="ARBA" id="ARBA00022517"/>
    </source>
</evidence>
<comment type="similarity">
    <text evidence="2">Belongs to the RbfA family.</text>
</comment>
<dbReference type="EMBL" id="FOCP01000029">
    <property type="protein sequence ID" value="SEN63916.1"/>
    <property type="molecule type" value="Genomic_DNA"/>
</dbReference>
<dbReference type="PANTHER" id="PTHR33515">
    <property type="entry name" value="RIBOSOME-BINDING FACTOR A, CHLOROPLASTIC-RELATED"/>
    <property type="match status" value="1"/>
</dbReference>
<dbReference type="Proteomes" id="UP000199459">
    <property type="component" value="Unassembled WGS sequence"/>
</dbReference>
<keyword evidence="2" id="KW-0963">Cytoplasm</keyword>
<dbReference type="AlphaFoldDB" id="A0A1H8I7C2"/>
<dbReference type="InterPro" id="IPR000238">
    <property type="entry name" value="RbfA"/>
</dbReference>
<name>A0A1H8I7C2_9PROT</name>
<dbReference type="InterPro" id="IPR023799">
    <property type="entry name" value="RbfA_dom_sf"/>
</dbReference>
<reference evidence="3 4" key="1">
    <citation type="submission" date="2016-10" db="EMBL/GenBank/DDBJ databases">
        <authorList>
            <person name="de Groot N.N."/>
        </authorList>
    </citation>
    <scope>NUCLEOTIDE SEQUENCE [LARGE SCALE GENOMIC DNA]</scope>
    <source>
        <strain evidence="3 4">Nm22</strain>
    </source>
</reference>
<dbReference type="Pfam" id="PF02033">
    <property type="entry name" value="RBFA"/>
    <property type="match status" value="1"/>
</dbReference>
<dbReference type="GO" id="GO:0043024">
    <property type="term" value="F:ribosomal small subunit binding"/>
    <property type="evidence" value="ECO:0007669"/>
    <property type="project" value="TreeGrafter"/>
</dbReference>
<dbReference type="HAMAP" id="MF_00003">
    <property type="entry name" value="RbfA"/>
    <property type="match status" value="1"/>
</dbReference>
<gene>
    <name evidence="2" type="primary">rbfA</name>
    <name evidence="3" type="ORF">SAMN05216325_12925</name>
</gene>
<proteinExistence type="inferred from homology"/>
<dbReference type="InterPro" id="IPR020053">
    <property type="entry name" value="Ribosome-bd_factorA_CS"/>
</dbReference>
<sequence length="122" mass="13998">MSKDFHRQLRVADQIQRELADLLRHEIKDPRLGKITITAVEVSRDYAYAKVFYTALDNQENSSLIEKALAKASGHLRSTLSKRIKLRVVPQLIFTYDQSIEHGAYLSRLIDEAVAQEKKDNS</sequence>
<dbReference type="Gene3D" id="3.30.300.20">
    <property type="match status" value="1"/>
</dbReference>
<accession>A0A1H8I7C2</accession>
<dbReference type="GO" id="GO:0030490">
    <property type="term" value="P:maturation of SSU-rRNA"/>
    <property type="evidence" value="ECO:0007669"/>
    <property type="project" value="UniProtKB-UniRule"/>
</dbReference>
<protein>
    <recommendedName>
        <fullName evidence="2">Ribosome-binding factor A</fullName>
    </recommendedName>
</protein>
<comment type="subcellular location">
    <subcellularLocation>
        <location evidence="2">Cytoplasm</location>
    </subcellularLocation>
</comment>
<dbReference type="PROSITE" id="PS01319">
    <property type="entry name" value="RBFA"/>
    <property type="match status" value="1"/>
</dbReference>
<dbReference type="PANTHER" id="PTHR33515:SF1">
    <property type="entry name" value="RIBOSOME-BINDING FACTOR A, CHLOROPLASTIC-RELATED"/>
    <property type="match status" value="1"/>
</dbReference>
<dbReference type="OrthoDB" id="307788at2"/>
<dbReference type="GO" id="GO:0005829">
    <property type="term" value="C:cytosol"/>
    <property type="evidence" value="ECO:0007669"/>
    <property type="project" value="TreeGrafter"/>
</dbReference>